<reference evidence="2 3" key="1">
    <citation type="submission" date="2020-08" db="EMBL/GenBank/DDBJ databases">
        <authorList>
            <person name="Liu C."/>
            <person name="Sun Q."/>
        </authorList>
    </citation>
    <scope>NUCLEOTIDE SEQUENCE [LARGE SCALE GENOMIC DNA]</scope>
    <source>
        <strain evidence="2 3">NSJ-38</strain>
    </source>
</reference>
<name>A0A7G9G0P0_9FIRM</name>
<gene>
    <name evidence="2" type="ORF">H9Q78_07665</name>
</gene>
<feature type="transmembrane region" description="Helical" evidence="1">
    <location>
        <begin position="136"/>
        <end position="154"/>
    </location>
</feature>
<proteinExistence type="predicted"/>
<evidence type="ECO:0000256" key="1">
    <source>
        <dbReference type="SAM" id="Phobius"/>
    </source>
</evidence>
<protein>
    <submittedName>
        <fullName evidence="2">DUF2812 domain-containing protein</fullName>
    </submittedName>
</protein>
<dbReference type="EMBL" id="CP060634">
    <property type="protein sequence ID" value="QNM04372.1"/>
    <property type="molecule type" value="Genomic_DNA"/>
</dbReference>
<sequence length="365" mass="42347">MGQDKNDTKKVFKWYISLMKERLWLEEQSKKGWLLRDVTMGVFYTFDKSEPVHMVYDVERFDLSKNPTKREIEEKTDLMDMAAEMGWKTVCHDEGQNYYLAKPYAEGEVNELYDSPDDRARRAERYRSFFMMKVQLFIWIDILILLVGICFYYSPGTEEVAWFSAFSMIYVAVCLILCIIFLRWGNLYAKELRLSLEEWTALYGRNDMVTVRKVVLTIGGLERFLEKKAQEGYHVKDMRIFRYFFSKGEPGRYSYMMDTRYLTNKRRKKAGAGVFKDGKDWEGCNNDWQVQSLREAEAAGWEFVGAVESRNILYRAEVGSGAVPLNDERYKKGIRITSAFGGMAVFMVVCGLVGAVIGGIVGALM</sequence>
<dbReference type="Proteomes" id="UP000515823">
    <property type="component" value="Chromosome"/>
</dbReference>
<dbReference type="RefSeq" id="WP_249300686.1">
    <property type="nucleotide sequence ID" value="NZ_CP060634.1"/>
</dbReference>
<dbReference type="InterPro" id="IPR021359">
    <property type="entry name" value="DUF2812"/>
</dbReference>
<accession>A0A7G9G0P0</accession>
<keyword evidence="1" id="KW-1133">Transmembrane helix</keyword>
<keyword evidence="3" id="KW-1185">Reference proteome</keyword>
<dbReference type="KEGG" id="qdo:H9Q78_07665"/>
<organism evidence="2 3">
    <name type="scientific">Qiania dongpingensis</name>
    <dbReference type="NCBI Taxonomy" id="2763669"/>
    <lineage>
        <taxon>Bacteria</taxon>
        <taxon>Bacillati</taxon>
        <taxon>Bacillota</taxon>
        <taxon>Clostridia</taxon>
        <taxon>Lachnospirales</taxon>
        <taxon>Lachnospiraceae</taxon>
        <taxon>Qiania</taxon>
    </lineage>
</organism>
<feature type="transmembrane region" description="Helical" evidence="1">
    <location>
        <begin position="160"/>
        <end position="184"/>
    </location>
</feature>
<evidence type="ECO:0000313" key="3">
    <source>
        <dbReference type="Proteomes" id="UP000515823"/>
    </source>
</evidence>
<keyword evidence="1" id="KW-0472">Membrane</keyword>
<keyword evidence="1" id="KW-0812">Transmembrane</keyword>
<dbReference type="Pfam" id="PF11193">
    <property type="entry name" value="DUF2812"/>
    <property type="match status" value="2"/>
</dbReference>
<evidence type="ECO:0000313" key="2">
    <source>
        <dbReference type="EMBL" id="QNM04372.1"/>
    </source>
</evidence>
<feature type="transmembrane region" description="Helical" evidence="1">
    <location>
        <begin position="339"/>
        <end position="364"/>
    </location>
</feature>
<dbReference type="AlphaFoldDB" id="A0A7G9G0P0"/>